<proteinExistence type="predicted"/>
<dbReference type="PANTHER" id="PTHR35936:SF17">
    <property type="entry name" value="ARGININE-BINDING EXTRACELLULAR PROTEIN ARTP"/>
    <property type="match status" value="1"/>
</dbReference>
<evidence type="ECO:0000256" key="2">
    <source>
        <dbReference type="SAM" id="SignalP"/>
    </source>
</evidence>
<dbReference type="AlphaFoldDB" id="A0A7X1Z9A8"/>
<dbReference type="PANTHER" id="PTHR35936">
    <property type="entry name" value="MEMBRANE-BOUND LYTIC MUREIN TRANSGLYCOSYLASE F"/>
    <property type="match status" value="1"/>
</dbReference>
<feature type="domain" description="Solute-binding protein family 3/N-terminal" evidence="3">
    <location>
        <begin position="37"/>
        <end position="264"/>
    </location>
</feature>
<reference evidence="4 5" key="1">
    <citation type="submission" date="2019-10" db="EMBL/GenBank/DDBJ databases">
        <authorList>
            <person name="Dong K."/>
        </authorList>
    </citation>
    <scope>NUCLEOTIDE SEQUENCE [LARGE SCALE GENOMIC DNA]</scope>
    <source>
        <strain evidence="4 5">DSM 28960</strain>
    </source>
</reference>
<evidence type="ECO:0000256" key="1">
    <source>
        <dbReference type="ARBA" id="ARBA00022729"/>
    </source>
</evidence>
<dbReference type="EMBL" id="WITJ01000004">
    <property type="protein sequence ID" value="MQW39107.1"/>
    <property type="molecule type" value="Genomic_DNA"/>
</dbReference>
<dbReference type="InterPro" id="IPR001638">
    <property type="entry name" value="Solute-binding_3/MltF_N"/>
</dbReference>
<sequence>MKKIGLVTLAIGAALTLAACGNSTAKNQVDTIKKNKTLTVALSADYPPFEFQTIQNGKNVVVGSDVDLAKAIGKELGVKVKISNMDFSNVLTAVSTGKADLAISGITYTKDRAKSYNFSKIYYHSPNSIIIKKSNLNKYTSFDDFANKEVAAQKGSLQEKIVLNDMKKSTDISLATIGDEVNEVKTGKVEGAVVEKLIAKSYVDANPDLALANIDIPTLKNDFGMSVALPKNSDQLTKVVNKVITQMLADGTMEKNVQKNYELAKSVK</sequence>
<gene>
    <name evidence="4" type="ORF">GHI93_03955</name>
</gene>
<evidence type="ECO:0000313" key="4">
    <source>
        <dbReference type="EMBL" id="MQW39107.1"/>
    </source>
</evidence>
<feature type="chain" id="PRO_5030804038" evidence="2">
    <location>
        <begin position="26"/>
        <end position="268"/>
    </location>
</feature>
<feature type="signal peptide" evidence="2">
    <location>
        <begin position="1"/>
        <end position="25"/>
    </location>
</feature>
<evidence type="ECO:0000259" key="3">
    <source>
        <dbReference type="SMART" id="SM00062"/>
    </source>
</evidence>
<protein>
    <submittedName>
        <fullName evidence="4">Transporter substrate-binding domain-containing protein</fullName>
    </submittedName>
</protein>
<keyword evidence="1 2" id="KW-0732">Signal</keyword>
<dbReference type="PROSITE" id="PS51257">
    <property type="entry name" value="PROKAR_LIPOPROTEIN"/>
    <property type="match status" value="1"/>
</dbReference>
<dbReference type="OrthoDB" id="9774451at2"/>
<dbReference type="Pfam" id="PF00497">
    <property type="entry name" value="SBP_bac_3"/>
    <property type="match status" value="1"/>
</dbReference>
<evidence type="ECO:0000313" key="5">
    <source>
        <dbReference type="Proteomes" id="UP000439550"/>
    </source>
</evidence>
<dbReference type="SMART" id="SM00062">
    <property type="entry name" value="PBPb"/>
    <property type="match status" value="1"/>
</dbReference>
<dbReference type="Proteomes" id="UP000439550">
    <property type="component" value="Unassembled WGS sequence"/>
</dbReference>
<dbReference type="Gene3D" id="3.40.190.10">
    <property type="entry name" value="Periplasmic binding protein-like II"/>
    <property type="match status" value="2"/>
</dbReference>
<organism evidence="4 5">
    <name type="scientific">Lactococcus hircilactis</name>
    <dbReference type="NCBI Taxonomy" id="1494462"/>
    <lineage>
        <taxon>Bacteria</taxon>
        <taxon>Bacillati</taxon>
        <taxon>Bacillota</taxon>
        <taxon>Bacilli</taxon>
        <taxon>Lactobacillales</taxon>
        <taxon>Streptococcaceae</taxon>
        <taxon>Lactococcus</taxon>
    </lineage>
</organism>
<dbReference type="SUPFAM" id="SSF53850">
    <property type="entry name" value="Periplasmic binding protein-like II"/>
    <property type="match status" value="1"/>
</dbReference>
<accession>A0A7X1Z9A8</accession>
<comment type="caution">
    <text evidence="4">The sequence shown here is derived from an EMBL/GenBank/DDBJ whole genome shotgun (WGS) entry which is preliminary data.</text>
</comment>
<name>A0A7X1Z9A8_9LACT</name>
<keyword evidence="5" id="KW-1185">Reference proteome</keyword>